<dbReference type="Proteomes" id="UP000536509">
    <property type="component" value="Unassembled WGS sequence"/>
</dbReference>
<dbReference type="InterPro" id="IPR006694">
    <property type="entry name" value="Fatty_acid_hydroxylase"/>
</dbReference>
<reference evidence="7 8" key="1">
    <citation type="submission" date="2020-05" db="EMBL/GenBank/DDBJ databases">
        <title>Draft genome of Flavobacterium sp. IMCC34852.</title>
        <authorList>
            <person name="Song J."/>
            <person name="Cho J.-C."/>
        </authorList>
    </citation>
    <scope>NUCLEOTIDE SEQUENCE [LARGE SCALE GENOMIC DNA]</scope>
    <source>
        <strain evidence="7 8">IMCC34852</strain>
    </source>
</reference>
<dbReference type="GO" id="GO:0005506">
    <property type="term" value="F:iron ion binding"/>
    <property type="evidence" value="ECO:0007669"/>
    <property type="project" value="InterPro"/>
</dbReference>
<evidence type="ECO:0000256" key="3">
    <source>
        <dbReference type="ARBA" id="ARBA00022989"/>
    </source>
</evidence>
<feature type="transmembrane region" description="Helical" evidence="5">
    <location>
        <begin position="151"/>
        <end position="167"/>
    </location>
</feature>
<comment type="subcellular location">
    <subcellularLocation>
        <location evidence="1">Membrane</location>
    </subcellularLocation>
</comment>
<dbReference type="RefSeq" id="WP_171223343.1">
    <property type="nucleotide sequence ID" value="NZ_CP121446.1"/>
</dbReference>
<dbReference type="GO" id="GO:0008610">
    <property type="term" value="P:lipid biosynthetic process"/>
    <property type="evidence" value="ECO:0007669"/>
    <property type="project" value="InterPro"/>
</dbReference>
<gene>
    <name evidence="7" type="ORF">HKT18_13230</name>
</gene>
<dbReference type="GO" id="GO:0016020">
    <property type="term" value="C:membrane"/>
    <property type="evidence" value="ECO:0007669"/>
    <property type="project" value="UniProtKB-SubCell"/>
</dbReference>
<name>A0A7Y3RB28_9FLAO</name>
<feature type="transmembrane region" description="Helical" evidence="5">
    <location>
        <begin position="187"/>
        <end position="207"/>
    </location>
</feature>
<accession>A0A7Y3RB28</accession>
<proteinExistence type="predicted"/>
<comment type="caution">
    <text evidence="7">The sequence shown here is derived from an EMBL/GenBank/DDBJ whole genome shotgun (WGS) entry which is preliminary data.</text>
</comment>
<evidence type="ECO:0000256" key="5">
    <source>
        <dbReference type="SAM" id="Phobius"/>
    </source>
</evidence>
<dbReference type="PANTHER" id="PTHR11863">
    <property type="entry name" value="STEROL DESATURASE"/>
    <property type="match status" value="1"/>
</dbReference>
<evidence type="ECO:0000256" key="4">
    <source>
        <dbReference type="ARBA" id="ARBA00023136"/>
    </source>
</evidence>
<keyword evidence="8" id="KW-1185">Reference proteome</keyword>
<sequence length="379" mass="44196">MEVKENLDFGKGFISGYASIFLGILSFLGVLCFKYPEWLTTPEFREVYTGESMKTLLTSAIIASFFFGLISFIVSKQKKFALIGLIFCTLAIVLGGFNVAPSAVGATKWHLGLDWLLLDLLLMAVIFIPIEMVFPKRKGQKTFHEEWRTDLVYFVVSHLLIQFFGAITQQPAKLFFGWMGLSDLQSWVQNLPFLIELFMAFFIADLFQYWTHRFFHSHHFLWRFHSIHHSTENMDWLAGSRTHFVDIFVTRSMAFIPLYVFGFSTITFSVYVIFMAIHAVLIHANTRINFGFLKYIFATPQYHHWHHCKDSEHYGKNFATVFPFIDKIFGTYYLPGEEWPKDTGLLEANYPKGYLKQAIYPFTKSPFDNDLKMEEYSKR</sequence>
<dbReference type="EMBL" id="JABEVX010000011">
    <property type="protein sequence ID" value="NNT73181.1"/>
    <property type="molecule type" value="Genomic_DNA"/>
</dbReference>
<dbReference type="AlphaFoldDB" id="A0A7Y3RB28"/>
<feature type="transmembrane region" description="Helical" evidence="5">
    <location>
        <begin position="81"/>
        <end position="100"/>
    </location>
</feature>
<evidence type="ECO:0000313" key="8">
    <source>
        <dbReference type="Proteomes" id="UP000536509"/>
    </source>
</evidence>
<feature type="transmembrane region" description="Helical" evidence="5">
    <location>
        <begin position="112"/>
        <end position="130"/>
    </location>
</feature>
<organism evidence="7 8">
    <name type="scientific">Flavobacterium rivulicola</name>
    <dbReference type="NCBI Taxonomy" id="2732161"/>
    <lineage>
        <taxon>Bacteria</taxon>
        <taxon>Pseudomonadati</taxon>
        <taxon>Bacteroidota</taxon>
        <taxon>Flavobacteriia</taxon>
        <taxon>Flavobacteriales</taxon>
        <taxon>Flavobacteriaceae</taxon>
        <taxon>Flavobacterium</taxon>
    </lineage>
</organism>
<feature type="transmembrane region" description="Helical" evidence="5">
    <location>
        <begin position="258"/>
        <end position="281"/>
    </location>
</feature>
<dbReference type="InterPro" id="IPR050307">
    <property type="entry name" value="Sterol_Desaturase_Related"/>
</dbReference>
<keyword evidence="2 5" id="KW-0812">Transmembrane</keyword>
<dbReference type="Pfam" id="PF04116">
    <property type="entry name" value="FA_hydroxylase"/>
    <property type="match status" value="1"/>
</dbReference>
<feature type="transmembrane region" description="Helical" evidence="5">
    <location>
        <begin position="12"/>
        <end position="36"/>
    </location>
</feature>
<keyword evidence="3 5" id="KW-1133">Transmembrane helix</keyword>
<feature type="domain" description="Fatty acid hydroxylase" evidence="6">
    <location>
        <begin position="198"/>
        <end position="331"/>
    </location>
</feature>
<feature type="transmembrane region" description="Helical" evidence="5">
    <location>
        <begin position="56"/>
        <end position="74"/>
    </location>
</feature>
<evidence type="ECO:0000313" key="7">
    <source>
        <dbReference type="EMBL" id="NNT73181.1"/>
    </source>
</evidence>
<evidence type="ECO:0000256" key="1">
    <source>
        <dbReference type="ARBA" id="ARBA00004370"/>
    </source>
</evidence>
<dbReference type="GO" id="GO:0016491">
    <property type="term" value="F:oxidoreductase activity"/>
    <property type="evidence" value="ECO:0007669"/>
    <property type="project" value="InterPro"/>
</dbReference>
<evidence type="ECO:0000259" key="6">
    <source>
        <dbReference type="Pfam" id="PF04116"/>
    </source>
</evidence>
<keyword evidence="4 5" id="KW-0472">Membrane</keyword>
<evidence type="ECO:0000256" key="2">
    <source>
        <dbReference type="ARBA" id="ARBA00022692"/>
    </source>
</evidence>
<protein>
    <submittedName>
        <fullName evidence="7">Sterol desaturase family protein</fullName>
    </submittedName>
</protein>